<evidence type="ECO:0000259" key="1">
    <source>
        <dbReference type="Pfam" id="PF19834"/>
    </source>
</evidence>
<dbReference type="Proteomes" id="UP000298111">
    <property type="component" value="Unassembled WGS sequence"/>
</dbReference>
<proteinExistence type="predicted"/>
<dbReference type="AlphaFoldDB" id="A0A6C1BWW9"/>
<accession>A0A6C1BWW9</accession>
<evidence type="ECO:0000313" key="3">
    <source>
        <dbReference type="Proteomes" id="UP000298111"/>
    </source>
</evidence>
<name>A0A6C1BWW9_9ACTN</name>
<reference evidence="2 3" key="1">
    <citation type="submission" date="2018-10" db="EMBL/GenBank/DDBJ databases">
        <title>Isolation of pseudouridimycin from Streptomyces albus DSM 40763.</title>
        <authorList>
            <person name="Rosenqvist P."/>
            <person name="Metsae-Ketelae M."/>
            <person name="Virta P."/>
        </authorList>
    </citation>
    <scope>NUCLEOTIDE SEQUENCE [LARGE SCALE GENOMIC DNA]</scope>
    <source>
        <strain evidence="2 3">DSM 40763</strain>
    </source>
</reference>
<dbReference type="InterPro" id="IPR045632">
    <property type="entry name" value="DUF6314"/>
</dbReference>
<sequence length="149" mass="16827">MDPVPHPVADALSYLAGEWTVRRELRDRAAGHSGWFTGRAEFRRDGTGTEWLHVEEGVLEWGGTRRQAGRTLRLTPNPDGTAEVAFLDGRPFHHLDLTGGRWIARHPCAADLYEGTFTVVSDDEWRLRWVVHGPAKDQLLSSVYRRTAP</sequence>
<protein>
    <recommendedName>
        <fullName evidence="1">DUF6314 domain-containing protein</fullName>
    </recommendedName>
</protein>
<comment type="caution">
    <text evidence="2">The sequence shown here is derived from an EMBL/GenBank/DDBJ whole genome shotgun (WGS) entry which is preliminary data.</text>
</comment>
<dbReference type="Pfam" id="PF19834">
    <property type="entry name" value="DUF6314"/>
    <property type="match status" value="1"/>
</dbReference>
<feature type="domain" description="DUF6314" evidence="1">
    <location>
        <begin position="15"/>
        <end position="146"/>
    </location>
</feature>
<organism evidence="2 3">
    <name type="scientific">Streptomyces albus</name>
    <dbReference type="NCBI Taxonomy" id="1888"/>
    <lineage>
        <taxon>Bacteria</taxon>
        <taxon>Bacillati</taxon>
        <taxon>Actinomycetota</taxon>
        <taxon>Actinomycetes</taxon>
        <taxon>Kitasatosporales</taxon>
        <taxon>Streptomycetaceae</taxon>
        <taxon>Streptomyces</taxon>
    </lineage>
</organism>
<gene>
    <name evidence="2" type="ORF">D8771_23615</name>
</gene>
<dbReference type="RefSeq" id="WP_016473184.1">
    <property type="nucleotide sequence ID" value="NZ_BBQG01000013.1"/>
</dbReference>
<dbReference type="EMBL" id="RCIY01000076">
    <property type="protein sequence ID" value="TGG79721.1"/>
    <property type="molecule type" value="Genomic_DNA"/>
</dbReference>
<dbReference type="GeneID" id="75185852"/>
<evidence type="ECO:0000313" key="2">
    <source>
        <dbReference type="EMBL" id="TGG79721.1"/>
    </source>
</evidence>